<proteinExistence type="predicted"/>
<dbReference type="Pfam" id="PF12705">
    <property type="entry name" value="PDDEXK_1"/>
    <property type="match status" value="1"/>
</dbReference>
<feature type="domain" description="ATP-dependent helicase/deoxyribonuclease subunit B N-terminal" evidence="11">
    <location>
        <begin position="4"/>
        <end position="278"/>
    </location>
</feature>
<keyword evidence="6" id="KW-0269">Exonuclease</keyword>
<dbReference type="InterPro" id="IPR038726">
    <property type="entry name" value="PDDEXK_AddAB-type"/>
</dbReference>
<dbReference type="Proteomes" id="UP000824125">
    <property type="component" value="Unassembled WGS sequence"/>
</dbReference>
<dbReference type="GO" id="GO:0004527">
    <property type="term" value="F:exonuclease activity"/>
    <property type="evidence" value="ECO:0007669"/>
    <property type="project" value="UniProtKB-KW"/>
</dbReference>
<evidence type="ECO:0000256" key="6">
    <source>
        <dbReference type="ARBA" id="ARBA00022839"/>
    </source>
</evidence>
<evidence type="ECO:0000259" key="10">
    <source>
        <dbReference type="Pfam" id="PF12705"/>
    </source>
</evidence>
<reference evidence="12" key="2">
    <citation type="journal article" date="2021" name="PeerJ">
        <title>Extensive microbial diversity within the chicken gut microbiome revealed by metagenomics and culture.</title>
        <authorList>
            <person name="Gilroy R."/>
            <person name="Ravi A."/>
            <person name="Getino M."/>
            <person name="Pursley I."/>
            <person name="Horton D.L."/>
            <person name="Alikhan N.F."/>
            <person name="Baker D."/>
            <person name="Gharbi K."/>
            <person name="Hall N."/>
            <person name="Watson M."/>
            <person name="Adriaenssens E.M."/>
            <person name="Foster-Nyarko E."/>
            <person name="Jarju S."/>
            <person name="Secka A."/>
            <person name="Antonio M."/>
            <person name="Oren A."/>
            <person name="Chaudhuri R.R."/>
            <person name="La Ragione R."/>
            <person name="Hildebrand F."/>
            <person name="Pallen M.J."/>
        </authorList>
    </citation>
    <scope>NUCLEOTIDE SEQUENCE</scope>
    <source>
        <strain evidence="12">CHK176-6737</strain>
    </source>
</reference>
<dbReference type="InterPro" id="IPR027417">
    <property type="entry name" value="P-loop_NTPase"/>
</dbReference>
<dbReference type="InterPro" id="IPR011604">
    <property type="entry name" value="PDDEXK-like_dom_sf"/>
</dbReference>
<keyword evidence="2" id="KW-0547">Nucleotide-binding</keyword>
<dbReference type="GO" id="GO:0004386">
    <property type="term" value="F:helicase activity"/>
    <property type="evidence" value="ECO:0007669"/>
    <property type="project" value="UniProtKB-KW"/>
</dbReference>
<keyword evidence="7" id="KW-0067">ATP-binding</keyword>
<dbReference type="GO" id="GO:0006281">
    <property type="term" value="P:DNA repair"/>
    <property type="evidence" value="ECO:0007669"/>
    <property type="project" value="UniProtKB-KW"/>
</dbReference>
<keyword evidence="5" id="KW-0347">Helicase</keyword>
<keyword evidence="3" id="KW-0227">DNA damage</keyword>
<dbReference type="PANTHER" id="PTHR30591">
    <property type="entry name" value="RECBCD ENZYME SUBUNIT RECC"/>
    <property type="match status" value="1"/>
</dbReference>
<organism evidence="12 13">
    <name type="scientific">Candidatus Scybalenecus merdavium</name>
    <dbReference type="NCBI Taxonomy" id="2840939"/>
    <lineage>
        <taxon>Bacteria</taxon>
        <taxon>Bacillati</taxon>
        <taxon>Bacillota</taxon>
        <taxon>Clostridia</taxon>
        <taxon>Eubacteriales</taxon>
        <taxon>Oscillospiraceae</taxon>
        <taxon>Oscillospiraceae incertae sedis</taxon>
        <taxon>Candidatus Scybalenecus</taxon>
    </lineage>
</organism>
<dbReference type="Gene3D" id="3.90.320.10">
    <property type="match status" value="1"/>
</dbReference>
<comment type="caution">
    <text evidence="12">The sequence shown here is derived from an EMBL/GenBank/DDBJ whole genome shotgun (WGS) entry which is preliminary data.</text>
</comment>
<dbReference type="SUPFAM" id="SSF52540">
    <property type="entry name" value="P-loop containing nucleoside triphosphate hydrolases"/>
    <property type="match status" value="1"/>
</dbReference>
<evidence type="ECO:0000256" key="4">
    <source>
        <dbReference type="ARBA" id="ARBA00022801"/>
    </source>
</evidence>
<evidence type="ECO:0000256" key="5">
    <source>
        <dbReference type="ARBA" id="ARBA00022806"/>
    </source>
</evidence>
<dbReference type="GO" id="GO:0006310">
    <property type="term" value="P:DNA recombination"/>
    <property type="evidence" value="ECO:0007669"/>
    <property type="project" value="TreeGrafter"/>
</dbReference>
<reference evidence="12" key="1">
    <citation type="submission" date="2020-10" db="EMBL/GenBank/DDBJ databases">
        <authorList>
            <person name="Gilroy R."/>
        </authorList>
    </citation>
    <scope>NUCLEOTIDE SEQUENCE</scope>
    <source>
        <strain evidence="12">CHK176-6737</strain>
    </source>
</reference>
<dbReference type="EMBL" id="DVNM01000021">
    <property type="protein sequence ID" value="HIU69125.1"/>
    <property type="molecule type" value="Genomic_DNA"/>
</dbReference>
<protein>
    <submittedName>
        <fullName evidence="12">PD-(D/E)XK nuclease family protein</fullName>
    </submittedName>
</protein>
<evidence type="ECO:0000256" key="1">
    <source>
        <dbReference type="ARBA" id="ARBA00022722"/>
    </source>
</evidence>
<keyword evidence="8" id="KW-0238">DNA-binding</keyword>
<name>A0A9D1SP23_9FIRM</name>
<evidence type="ECO:0000256" key="2">
    <source>
        <dbReference type="ARBA" id="ARBA00022741"/>
    </source>
</evidence>
<evidence type="ECO:0000313" key="12">
    <source>
        <dbReference type="EMBL" id="HIU69125.1"/>
    </source>
</evidence>
<dbReference type="Gene3D" id="3.40.50.300">
    <property type="entry name" value="P-loop containing nucleotide triphosphate hydrolases"/>
    <property type="match status" value="4"/>
</dbReference>
<accession>A0A9D1SP23</accession>
<evidence type="ECO:0000256" key="3">
    <source>
        <dbReference type="ARBA" id="ARBA00022763"/>
    </source>
</evidence>
<evidence type="ECO:0000313" key="13">
    <source>
        <dbReference type="Proteomes" id="UP000824125"/>
    </source>
</evidence>
<dbReference type="PANTHER" id="PTHR30591:SF1">
    <property type="entry name" value="RECBCD ENZYME SUBUNIT RECC"/>
    <property type="match status" value="1"/>
</dbReference>
<feature type="domain" description="PD-(D/E)XK endonuclease-like" evidence="10">
    <location>
        <begin position="752"/>
        <end position="1084"/>
    </location>
</feature>
<keyword evidence="1" id="KW-0540">Nuclease</keyword>
<dbReference type="GO" id="GO:0003677">
    <property type="term" value="F:DNA binding"/>
    <property type="evidence" value="ECO:0007669"/>
    <property type="project" value="UniProtKB-KW"/>
</dbReference>
<dbReference type="InterPro" id="IPR049035">
    <property type="entry name" value="ADDB_N"/>
</dbReference>
<dbReference type="GO" id="GO:0005524">
    <property type="term" value="F:ATP binding"/>
    <property type="evidence" value="ECO:0007669"/>
    <property type="project" value="UniProtKB-KW"/>
</dbReference>
<keyword evidence="9" id="KW-0234">DNA repair</keyword>
<gene>
    <name evidence="12" type="ORF">IAD23_04130</name>
</gene>
<evidence type="ECO:0000256" key="8">
    <source>
        <dbReference type="ARBA" id="ARBA00023125"/>
    </source>
</evidence>
<dbReference type="AlphaFoldDB" id="A0A9D1SP23"/>
<keyword evidence="4" id="KW-0378">Hydrolase</keyword>
<evidence type="ECO:0000256" key="7">
    <source>
        <dbReference type="ARBA" id="ARBA00022840"/>
    </source>
</evidence>
<evidence type="ECO:0000256" key="9">
    <source>
        <dbReference type="ARBA" id="ARBA00023204"/>
    </source>
</evidence>
<dbReference type="Pfam" id="PF21445">
    <property type="entry name" value="ADDB_N"/>
    <property type="match status" value="1"/>
</dbReference>
<sequence length="1121" mass="126467">MIQLVLGRSGSAKTEYVFDQIAQAAAAGREVVLIVPEQCSFVSECRLLEKLGEGLMGRVSCQSFRSLLYEVQRCYGGRTPHALSRGAKAVCMKKAIDASAPQLQLYRKNTSSNAFVSSMIAAYDEFKNAGIGAQALLDVREQVSKNSLKAKLFDLSAVMQAYDEMVESTYFDYAYELDQLHRLLCKYDYFAGKSVFVDGFLTFGDLEYKILFSILMQAQNVQVTFACDTDTQNAEYLALPLDTLRRVRTFLNDSGQKHSEIVLPHNKRSQNEEMAALEREFVRFSPQPFAGDVQHMHLFAAASIYEECDHVAMQIHKLLRTGVCAAKDIAVITRNMDMYGAPMRSAFDKFDVPYFRDERHSIFVQPLIVFVDYLFRMIRCSFRMDDVLSFAKSGIPDLNTNEIALLENYAIVWRVRGRQWFDDFTNPPDGLNAKLDERQAKKLEKINEIRRRLILPVLKFRKDCKEATGAQICERLYAFLLDSDARTSLKKRAAYFAKNGMSALAQEQDAVWKLMMQILSELHTVLGDTPMSLRTFYEYYSVMVQNTDLGALPEGIGNVQFGQADRIRPDRVKTVFVVGLNEGEFPKNGGADSLITPAERRLMEKPFRQLGKEMPGSDAFLLAYERIHAYMAFTCASEQAFFSYSAQLQGSKSEPGIFVHRLQKIFPALKAVRRTGQEPEQLSLAETKSAAFEQMCAGWDRDTTLEATLKAYFKKDAAYKGAYAGVALQNGTQPISIQDTSLSRALFGNEMRLSPSRIEEFYTCPFRYFCRFGVQAYPLRSAELDPMQTGTIVHYILENILKENTKTQFLAYDDRQLAEQAYSLICRYVQENISVDEAYSKKLNYDIERLKWMAADVLARLQQEFAQSDFEPFGFEVRVAPDGAVQAPVFPTEYGHVLLNGTVDRVDRYVGEQGVYLRVVDYKTGSKKFMLSDLLVGLNLQMFIYLFALCEDREYSGGAKPAGVLYMPSGGGMEYVSRGDMEKLQAKKDKRFQMMGLVLDDAGVLYAMEKDPGAHFLPVKQLRGGGLGGNLASAKQFALLKDKIGSLVSQMGNGLCSGHIAQHPALHTSGSRLPCEYCDYVSVCANRRRIEPREILDADNAKVFEMLQKEAHHDELDTATK</sequence>
<evidence type="ECO:0000259" key="11">
    <source>
        <dbReference type="Pfam" id="PF21445"/>
    </source>
</evidence>